<evidence type="ECO:0000313" key="2">
    <source>
        <dbReference type="Proteomes" id="UP000469011"/>
    </source>
</evidence>
<dbReference type="AlphaFoldDB" id="A0A6N9T6R5"/>
<dbReference type="GO" id="GO:0032259">
    <property type="term" value="P:methylation"/>
    <property type="evidence" value="ECO:0007669"/>
    <property type="project" value="UniProtKB-KW"/>
</dbReference>
<dbReference type="GO" id="GO:0008168">
    <property type="term" value="F:methyltransferase activity"/>
    <property type="evidence" value="ECO:0007669"/>
    <property type="project" value="UniProtKB-KW"/>
</dbReference>
<keyword evidence="2" id="KW-1185">Reference proteome</keyword>
<reference evidence="1 2" key="1">
    <citation type="submission" date="2020-01" db="EMBL/GenBank/DDBJ databases">
        <title>Jiella pacifica sp. nov.</title>
        <authorList>
            <person name="Xue Z."/>
            <person name="Zhu S."/>
            <person name="Chen J."/>
            <person name="Yang J."/>
        </authorList>
    </citation>
    <scope>NUCLEOTIDE SEQUENCE [LARGE SCALE GENOMIC DNA]</scope>
    <source>
        <strain evidence="1 2">40Bstr34</strain>
    </source>
</reference>
<dbReference type="RefSeq" id="WP_163465453.1">
    <property type="nucleotide sequence ID" value="NZ_JAAAMG010000022.1"/>
</dbReference>
<dbReference type="Gene3D" id="3.40.50.150">
    <property type="entry name" value="Vaccinia Virus protein VP39"/>
    <property type="match status" value="1"/>
</dbReference>
<gene>
    <name evidence="1" type="ORF">GTK09_21535</name>
</gene>
<accession>A0A6N9T6R5</accession>
<keyword evidence="1" id="KW-0489">Methyltransferase</keyword>
<dbReference type="Proteomes" id="UP000469011">
    <property type="component" value="Unassembled WGS sequence"/>
</dbReference>
<proteinExistence type="predicted"/>
<comment type="caution">
    <text evidence="1">The sequence shown here is derived from an EMBL/GenBank/DDBJ whole genome shotgun (WGS) entry which is preliminary data.</text>
</comment>
<dbReference type="EMBL" id="JAAAMG010000022">
    <property type="protein sequence ID" value="NDW07001.1"/>
    <property type="molecule type" value="Genomic_DNA"/>
</dbReference>
<keyword evidence="1" id="KW-0808">Transferase</keyword>
<dbReference type="SUPFAM" id="SSF53335">
    <property type="entry name" value="S-adenosyl-L-methionine-dependent methyltransferases"/>
    <property type="match status" value="1"/>
</dbReference>
<organism evidence="1 2">
    <name type="scientific">Jiella pacifica</name>
    <dbReference type="NCBI Taxonomy" id="2696469"/>
    <lineage>
        <taxon>Bacteria</taxon>
        <taxon>Pseudomonadati</taxon>
        <taxon>Pseudomonadota</taxon>
        <taxon>Alphaproteobacteria</taxon>
        <taxon>Hyphomicrobiales</taxon>
        <taxon>Aurantimonadaceae</taxon>
        <taxon>Jiella</taxon>
    </lineage>
</organism>
<evidence type="ECO:0000313" key="1">
    <source>
        <dbReference type="EMBL" id="NDW07001.1"/>
    </source>
</evidence>
<sequence>MTIASAEAGSWVKPDPMSNPRSIERRFRAKRFRHVRQLLETALSEKDRIEVLDLGGTEAYWAIAEDFLAEHRGRIGITLVNNEPIPEPKSAALSAVSGDACDAGLFGGKRFDLVHSNSVIEHVGEVDRMQAFADNVRRLSDRYFIQTPNFWFPLEPHFRVLGFQWLPLSLRAALMQRRNLGFFPRAESREEAWRNVAEIRLLDRKLMRRLFPEAELRDERVAGLTKSLMAVHDRA</sequence>
<name>A0A6N9T6R5_9HYPH</name>
<protein>
    <submittedName>
        <fullName evidence="1">SAM-dependent methyltransferase</fullName>
    </submittedName>
</protein>
<dbReference type="InterPro" id="IPR029063">
    <property type="entry name" value="SAM-dependent_MTases_sf"/>
</dbReference>